<evidence type="ECO:0000313" key="2">
    <source>
        <dbReference type="Proteomes" id="UP000229378"/>
    </source>
</evidence>
<proteinExistence type="predicted"/>
<name>A0A2G4U0D0_YERBE</name>
<comment type="caution">
    <text evidence="1">The sequence shown here is derived from an EMBL/GenBank/DDBJ whole genome shotgun (WGS) entry which is preliminary data.</text>
</comment>
<dbReference type="GeneID" id="89596912"/>
<protein>
    <submittedName>
        <fullName evidence="1">Uncharacterized protein</fullName>
    </submittedName>
</protein>
<dbReference type="RefSeq" id="WP_032898380.1">
    <property type="nucleotide sequence ID" value="NZ_CP124240.1"/>
</dbReference>
<accession>A0A2G4U0D0</accession>
<reference evidence="1 2" key="1">
    <citation type="submission" date="2017-10" db="EMBL/GenBank/DDBJ databases">
        <authorList>
            <person name="Banno H."/>
            <person name="Chua N.-H."/>
        </authorList>
    </citation>
    <scope>NUCLEOTIDE SEQUENCE [LARGE SCALE GENOMIC DNA]</scope>
    <source>
        <strain evidence="1 2">SCPM-O-B-7607</strain>
    </source>
</reference>
<sequence length="60" mass="6730">MSLPYTAMQQNALFHSKLIELGPTSRRSFSLPSSCGDPTLPAKQRPILPLIPAFDFLYQH</sequence>
<dbReference type="EMBL" id="PEHN01000015">
    <property type="protein sequence ID" value="PHZ26771.1"/>
    <property type="molecule type" value="Genomic_DNA"/>
</dbReference>
<dbReference type="Proteomes" id="UP000229378">
    <property type="component" value="Unassembled WGS sequence"/>
</dbReference>
<gene>
    <name evidence="1" type="ORF">CS533_14365</name>
</gene>
<organism evidence="1 2">
    <name type="scientific">Yersinia bercovieri</name>
    <dbReference type="NCBI Taxonomy" id="634"/>
    <lineage>
        <taxon>Bacteria</taxon>
        <taxon>Pseudomonadati</taxon>
        <taxon>Pseudomonadota</taxon>
        <taxon>Gammaproteobacteria</taxon>
        <taxon>Enterobacterales</taxon>
        <taxon>Yersiniaceae</taxon>
        <taxon>Yersinia</taxon>
    </lineage>
</organism>
<evidence type="ECO:0000313" key="1">
    <source>
        <dbReference type="EMBL" id="PHZ26771.1"/>
    </source>
</evidence>
<dbReference type="AlphaFoldDB" id="A0A2G4U0D0"/>